<dbReference type="PANTHER" id="PTHR33116">
    <property type="entry name" value="REVERSE TRANSCRIPTASE ZINC-BINDING DOMAIN-CONTAINING PROTEIN-RELATED-RELATED"/>
    <property type="match status" value="1"/>
</dbReference>
<dbReference type="Pfam" id="PF12165">
    <property type="entry name" value="Alfin"/>
    <property type="match status" value="1"/>
</dbReference>
<evidence type="ECO:0000313" key="3">
    <source>
        <dbReference type="Proteomes" id="UP000288805"/>
    </source>
</evidence>
<dbReference type="GO" id="GO:0006355">
    <property type="term" value="P:regulation of DNA-templated transcription"/>
    <property type="evidence" value="ECO:0007669"/>
    <property type="project" value="InterPro"/>
</dbReference>
<protein>
    <recommendedName>
        <fullName evidence="1">Alfin N-terminal domain-containing protein</fullName>
    </recommendedName>
</protein>
<gene>
    <name evidence="2" type="ORF">CK203_081247</name>
</gene>
<proteinExistence type="predicted"/>
<evidence type="ECO:0000313" key="2">
    <source>
        <dbReference type="EMBL" id="RVW32480.1"/>
    </source>
</evidence>
<name>A0A438DAJ2_VITVI</name>
<dbReference type="Proteomes" id="UP000288805">
    <property type="component" value="Unassembled WGS sequence"/>
</dbReference>
<dbReference type="GO" id="GO:0042393">
    <property type="term" value="F:histone binding"/>
    <property type="evidence" value="ECO:0007669"/>
    <property type="project" value="InterPro"/>
</dbReference>
<organism evidence="2 3">
    <name type="scientific">Vitis vinifera</name>
    <name type="common">Grape</name>
    <dbReference type="NCBI Taxonomy" id="29760"/>
    <lineage>
        <taxon>Eukaryota</taxon>
        <taxon>Viridiplantae</taxon>
        <taxon>Streptophyta</taxon>
        <taxon>Embryophyta</taxon>
        <taxon>Tracheophyta</taxon>
        <taxon>Spermatophyta</taxon>
        <taxon>Magnoliopsida</taxon>
        <taxon>eudicotyledons</taxon>
        <taxon>Gunneridae</taxon>
        <taxon>Pentapetalae</taxon>
        <taxon>rosids</taxon>
        <taxon>Vitales</taxon>
        <taxon>Vitaceae</taxon>
        <taxon>Viteae</taxon>
        <taxon>Vitis</taxon>
    </lineage>
</organism>
<dbReference type="PANTHER" id="PTHR33116:SF78">
    <property type="entry name" value="OS12G0587133 PROTEIN"/>
    <property type="match status" value="1"/>
</dbReference>
<dbReference type="EMBL" id="QGNW01001714">
    <property type="protein sequence ID" value="RVW32480.1"/>
    <property type="molecule type" value="Genomic_DNA"/>
</dbReference>
<reference evidence="2 3" key="1">
    <citation type="journal article" date="2018" name="PLoS Genet.">
        <title>Population sequencing reveals clonal diversity and ancestral inbreeding in the grapevine cultivar Chardonnay.</title>
        <authorList>
            <person name="Roach M.J."/>
            <person name="Johnson D.L."/>
            <person name="Bohlmann J."/>
            <person name="van Vuuren H.J."/>
            <person name="Jones S.J."/>
            <person name="Pretorius I.S."/>
            <person name="Schmidt S.A."/>
            <person name="Borneman A.R."/>
        </authorList>
    </citation>
    <scope>NUCLEOTIDE SEQUENCE [LARGE SCALE GENOMIC DNA]</scope>
    <source>
        <strain evidence="3">cv. Chardonnay</strain>
        <tissue evidence="2">Leaf</tissue>
    </source>
</reference>
<evidence type="ECO:0000259" key="1">
    <source>
        <dbReference type="Pfam" id="PF12165"/>
    </source>
</evidence>
<dbReference type="AlphaFoldDB" id="A0A438DAJ2"/>
<accession>A0A438DAJ2</accession>
<feature type="domain" description="Alfin N-terminal" evidence="1">
    <location>
        <begin position="1"/>
        <end position="37"/>
    </location>
</feature>
<comment type="caution">
    <text evidence="2">The sequence shown here is derived from an EMBL/GenBank/DDBJ whole genome shotgun (WGS) entry which is preliminary data.</text>
</comment>
<dbReference type="InterPro" id="IPR021998">
    <property type="entry name" value="Alfin_N"/>
</dbReference>
<sequence length="375" mass="42464">MNRKDWLSLVAVHSDSWLLSAAFYLGARLNRNEDYQSYTSTPSILTSKFWKDLLDSRQLVIIQAHRECSTLSLGFPTHQPYACRCYSITLLPMFPSDAKGNIPSNWPALASLFLVGLLVVFRSINLVGGLYKWLAKVLAYRLKGVLAKVISKAQNALVEGRQIMDAVLIANEGIDSILKINLDKSEMIHVGRVENVEELASELGCKVGRLPFYLGMPLGAPFISVVAWDRIEERFHKRLTMWKRRYISKRGRITLIQTGKKGEVRALDSLDLSMIGRWMRWKGVSLFGKGNPLGAWKARNIIAFEDSVLSIQSCKRVSVSFMVLKGVPRRNAELQRLALLKVQPVEDGAVRLWPGAKLQKGMLLYFFFSFVMIHF</sequence>